<gene>
    <name evidence="2" type="ORF">JBS370_LOCUS7743</name>
</gene>
<feature type="chain" id="PRO_5032422497" description="Secreted protein" evidence="1">
    <location>
        <begin position="20"/>
        <end position="203"/>
    </location>
</feature>
<evidence type="ECO:0000256" key="1">
    <source>
        <dbReference type="SAM" id="SignalP"/>
    </source>
</evidence>
<dbReference type="Proteomes" id="UP000663836">
    <property type="component" value="Unassembled WGS sequence"/>
</dbReference>
<sequence>MSYIFTLILCFIGIGNLDAMVPPAMINADTAELARFSREVRAMFPPAVRGLVKASCQMVSQCCPTIRSQMLSFALFGDKDGMVEQCFGKKDSPNYRAKLGACPSIGMMMKMSQEPDVMKFLSIDKSKLVFGKTLGQTMTEVCSADDIMSIVCDADKNNRLQVCQRRVLEHLARKSTDQVYKEKVAFMKMKGREYGAVIKQAFN</sequence>
<name>A0A818SK86_9BILA</name>
<keyword evidence="1" id="KW-0732">Signal</keyword>
<dbReference type="EMBL" id="CAJOBD010000470">
    <property type="protein sequence ID" value="CAF3674068.1"/>
    <property type="molecule type" value="Genomic_DNA"/>
</dbReference>
<dbReference type="AlphaFoldDB" id="A0A818SK86"/>
<reference evidence="2" key="1">
    <citation type="submission" date="2021-02" db="EMBL/GenBank/DDBJ databases">
        <authorList>
            <person name="Nowell W R."/>
        </authorList>
    </citation>
    <scope>NUCLEOTIDE SEQUENCE</scope>
</reference>
<organism evidence="2 3">
    <name type="scientific">Rotaria sordida</name>
    <dbReference type="NCBI Taxonomy" id="392033"/>
    <lineage>
        <taxon>Eukaryota</taxon>
        <taxon>Metazoa</taxon>
        <taxon>Spiralia</taxon>
        <taxon>Gnathifera</taxon>
        <taxon>Rotifera</taxon>
        <taxon>Eurotatoria</taxon>
        <taxon>Bdelloidea</taxon>
        <taxon>Philodinida</taxon>
        <taxon>Philodinidae</taxon>
        <taxon>Rotaria</taxon>
    </lineage>
</organism>
<evidence type="ECO:0000313" key="2">
    <source>
        <dbReference type="EMBL" id="CAF3674068.1"/>
    </source>
</evidence>
<feature type="signal peptide" evidence="1">
    <location>
        <begin position="1"/>
        <end position="19"/>
    </location>
</feature>
<protein>
    <recommendedName>
        <fullName evidence="4">Secreted protein</fullName>
    </recommendedName>
</protein>
<comment type="caution">
    <text evidence="2">The sequence shown here is derived from an EMBL/GenBank/DDBJ whole genome shotgun (WGS) entry which is preliminary data.</text>
</comment>
<proteinExistence type="predicted"/>
<evidence type="ECO:0008006" key="4">
    <source>
        <dbReference type="Google" id="ProtNLM"/>
    </source>
</evidence>
<evidence type="ECO:0000313" key="3">
    <source>
        <dbReference type="Proteomes" id="UP000663836"/>
    </source>
</evidence>
<accession>A0A818SK86</accession>